<keyword evidence="3" id="KW-0597">Phosphoprotein</keyword>
<dbReference type="GO" id="GO:0004673">
    <property type="term" value="F:protein histidine kinase activity"/>
    <property type="evidence" value="ECO:0007669"/>
    <property type="project" value="UniProtKB-EC"/>
</dbReference>
<evidence type="ECO:0000256" key="5">
    <source>
        <dbReference type="ARBA" id="ARBA00022741"/>
    </source>
</evidence>
<name>A0A370L8X6_9HYPH</name>
<protein>
    <recommendedName>
        <fullName evidence="2">histidine kinase</fullName>
        <ecNumber evidence="2">2.7.13.3</ecNumber>
    </recommendedName>
</protein>
<accession>A0A370L8X6</accession>
<dbReference type="RefSeq" id="WP_114828725.1">
    <property type="nucleotide sequence ID" value="NZ_QQTO01000001.1"/>
</dbReference>
<dbReference type="Proteomes" id="UP000255207">
    <property type="component" value="Unassembled WGS sequence"/>
</dbReference>
<organism evidence="10 11">
    <name type="scientific">Bosea caraganae</name>
    <dbReference type="NCBI Taxonomy" id="2763117"/>
    <lineage>
        <taxon>Bacteria</taxon>
        <taxon>Pseudomonadati</taxon>
        <taxon>Pseudomonadota</taxon>
        <taxon>Alphaproteobacteria</taxon>
        <taxon>Hyphomicrobiales</taxon>
        <taxon>Boseaceae</taxon>
        <taxon>Bosea</taxon>
    </lineage>
</organism>
<dbReference type="PANTHER" id="PTHR41523:SF8">
    <property type="entry name" value="ETHYLENE RESPONSE SENSOR PROTEIN"/>
    <property type="match status" value="1"/>
</dbReference>
<keyword evidence="11" id="KW-1185">Reference proteome</keyword>
<dbReference type="InterPro" id="IPR011495">
    <property type="entry name" value="Sig_transdc_His_kin_sub2_dim/P"/>
</dbReference>
<evidence type="ECO:0000256" key="7">
    <source>
        <dbReference type="ARBA" id="ARBA00022840"/>
    </source>
</evidence>
<feature type="transmembrane region" description="Helical" evidence="8">
    <location>
        <begin position="278"/>
        <end position="299"/>
    </location>
</feature>
<evidence type="ECO:0000313" key="10">
    <source>
        <dbReference type="EMBL" id="RDJ26843.1"/>
    </source>
</evidence>
<evidence type="ECO:0000256" key="2">
    <source>
        <dbReference type="ARBA" id="ARBA00012438"/>
    </source>
</evidence>
<keyword evidence="8" id="KW-0812">Transmembrane</keyword>
<keyword evidence="4" id="KW-0808">Transferase</keyword>
<gene>
    <name evidence="10" type="ORF">DWE98_08310</name>
</gene>
<keyword evidence="7" id="KW-0067">ATP-binding</keyword>
<keyword evidence="8" id="KW-0472">Membrane</keyword>
<proteinExistence type="predicted"/>
<evidence type="ECO:0000256" key="4">
    <source>
        <dbReference type="ARBA" id="ARBA00022679"/>
    </source>
</evidence>
<evidence type="ECO:0000256" key="1">
    <source>
        <dbReference type="ARBA" id="ARBA00000085"/>
    </source>
</evidence>
<evidence type="ECO:0000256" key="3">
    <source>
        <dbReference type="ARBA" id="ARBA00022553"/>
    </source>
</evidence>
<evidence type="ECO:0000313" key="11">
    <source>
        <dbReference type="Proteomes" id="UP000255207"/>
    </source>
</evidence>
<dbReference type="OrthoDB" id="9767435at2"/>
<dbReference type="EC" id="2.7.13.3" evidence="2"/>
<feature type="domain" description="Signal transduction histidine kinase subgroup 2 dimerisation and phosphoacceptor" evidence="9">
    <location>
        <begin position="370"/>
        <end position="442"/>
    </location>
</feature>
<comment type="caution">
    <text evidence="10">The sequence shown here is derived from an EMBL/GenBank/DDBJ whole genome shotgun (WGS) entry which is preliminary data.</text>
</comment>
<evidence type="ECO:0000256" key="8">
    <source>
        <dbReference type="SAM" id="Phobius"/>
    </source>
</evidence>
<dbReference type="EMBL" id="QQTP01000003">
    <property type="protein sequence ID" value="RDJ26843.1"/>
    <property type="molecule type" value="Genomic_DNA"/>
</dbReference>
<dbReference type="AlphaFoldDB" id="A0A370L8X6"/>
<dbReference type="GO" id="GO:0005524">
    <property type="term" value="F:ATP binding"/>
    <property type="evidence" value="ECO:0007669"/>
    <property type="project" value="UniProtKB-KW"/>
</dbReference>
<reference evidence="11" key="1">
    <citation type="submission" date="2018-07" db="EMBL/GenBank/DDBJ databases">
        <authorList>
            <person name="Safronova V.I."/>
            <person name="Chirak E.R."/>
            <person name="Sazanova A.L."/>
        </authorList>
    </citation>
    <scope>NUCLEOTIDE SEQUENCE [LARGE SCALE GENOMIC DNA]</scope>
    <source>
        <strain evidence="11">RCAM04685</strain>
    </source>
</reference>
<dbReference type="PANTHER" id="PTHR41523">
    <property type="entry name" value="TWO-COMPONENT SYSTEM SENSOR PROTEIN"/>
    <property type="match status" value="1"/>
</dbReference>
<comment type="catalytic activity">
    <reaction evidence="1">
        <text>ATP + protein L-histidine = ADP + protein N-phospho-L-histidine.</text>
        <dbReference type="EC" id="2.7.13.3"/>
    </reaction>
</comment>
<evidence type="ECO:0000256" key="6">
    <source>
        <dbReference type="ARBA" id="ARBA00022777"/>
    </source>
</evidence>
<keyword evidence="8" id="KW-1133">Transmembrane helix</keyword>
<sequence>MRLARFKTVRGRLLALLVAIVLPIAFLTAIAAITTYRTVIASIQSFQARTADDFAVRTRVWYRGALRSLLATGTTLAAMKTGDGDCGQIEREMLTQIAGYRAVHIRMRDGRICSASLDDRISTADLDSSAEGLKGRQVIQVWGGTELARARYDQIRVGGQRYLAVYAQNTTAGPMQDALLLVDPDLLNQVFDVSGSDSGIAVALVNRGGDVITSRGVDEQDDSWLPAQEIVPQRTERWEAPNRKGDMRSYAARLVAEPDLYVIANFDDMAERAARTQFLALLLTPLLTLALLCFVYLRAIDRHCVRWLRGIEAAARARATLSSARAAVADDMPSDIRSVAEAFNTMVDDQEVRQRRLQTALDDNRFLVRELHHRVKNSLQVVQSYIGLSKRDYRGEARLALSDAECRVHVLSAAYRFTLADGEMQPVRVDLFLDDVMTMIFNLIRRRDQWVTSKIETVSSLAVDRIIPLGFMIVDVVSRALRSTPDVSIMVMVGDTDAGTIEITIEADRAITYSEPPKLFAGLLAQIEAVQVRKPEGRVLGSWRVVHRG</sequence>
<evidence type="ECO:0000259" key="9">
    <source>
        <dbReference type="Pfam" id="PF07568"/>
    </source>
</evidence>
<keyword evidence="6 10" id="KW-0418">Kinase</keyword>
<dbReference type="Pfam" id="PF07568">
    <property type="entry name" value="HisKA_2"/>
    <property type="match status" value="1"/>
</dbReference>
<keyword evidence="5" id="KW-0547">Nucleotide-binding</keyword>